<dbReference type="OrthoDB" id="166584at2"/>
<proteinExistence type="predicted"/>
<organism evidence="2 3">
    <name type="scientific">Ornatilinea apprima</name>
    <dbReference type="NCBI Taxonomy" id="1134406"/>
    <lineage>
        <taxon>Bacteria</taxon>
        <taxon>Bacillati</taxon>
        <taxon>Chloroflexota</taxon>
        <taxon>Anaerolineae</taxon>
        <taxon>Anaerolineales</taxon>
        <taxon>Anaerolineaceae</taxon>
        <taxon>Ornatilinea</taxon>
    </lineage>
</organism>
<evidence type="ECO:0000313" key="3">
    <source>
        <dbReference type="Proteomes" id="UP000050417"/>
    </source>
</evidence>
<dbReference type="Proteomes" id="UP000050417">
    <property type="component" value="Unassembled WGS sequence"/>
</dbReference>
<gene>
    <name evidence="2" type="ORF">ADN00_00295</name>
</gene>
<protein>
    <recommendedName>
        <fullName evidence="1">DUF2007 domain-containing protein</fullName>
    </recommendedName>
</protein>
<dbReference type="RefSeq" id="WP_075060957.1">
    <property type="nucleotide sequence ID" value="NZ_LGCL01000002.1"/>
</dbReference>
<dbReference type="InterPro" id="IPR018551">
    <property type="entry name" value="DUF2007"/>
</dbReference>
<dbReference type="STRING" id="1134406.ADN00_00295"/>
<feature type="domain" description="DUF2007" evidence="1">
    <location>
        <begin position="7"/>
        <end position="73"/>
    </location>
</feature>
<dbReference type="AlphaFoldDB" id="A0A0P6XL73"/>
<reference evidence="2 3" key="1">
    <citation type="submission" date="2015-07" db="EMBL/GenBank/DDBJ databases">
        <title>Genome sequence of Ornatilinea apprima DSM 23815.</title>
        <authorList>
            <person name="Hemp J."/>
            <person name="Ward L.M."/>
            <person name="Pace L.A."/>
            <person name="Fischer W.W."/>
        </authorList>
    </citation>
    <scope>NUCLEOTIDE SEQUENCE [LARGE SCALE GENOMIC DNA]</scope>
    <source>
        <strain evidence="2 3">P3M-1</strain>
    </source>
</reference>
<accession>A0A0P6XL73</accession>
<dbReference type="Pfam" id="PF09413">
    <property type="entry name" value="DUF2007"/>
    <property type="match status" value="1"/>
</dbReference>
<sequence>MTTFNYVDVYEAQGFLAAEMIRLYLESAGIDAKVAQESAGLAIGLTVGPLGLAKVLVRADQADEAVRLIMEMESSTNDLVDDSDEEL</sequence>
<comment type="caution">
    <text evidence="2">The sequence shown here is derived from an EMBL/GenBank/DDBJ whole genome shotgun (WGS) entry which is preliminary data.</text>
</comment>
<keyword evidence="3" id="KW-1185">Reference proteome</keyword>
<evidence type="ECO:0000259" key="1">
    <source>
        <dbReference type="Pfam" id="PF09413"/>
    </source>
</evidence>
<evidence type="ECO:0000313" key="2">
    <source>
        <dbReference type="EMBL" id="KPL81022.1"/>
    </source>
</evidence>
<dbReference type="EMBL" id="LGCL01000002">
    <property type="protein sequence ID" value="KPL81022.1"/>
    <property type="molecule type" value="Genomic_DNA"/>
</dbReference>
<name>A0A0P6XL73_9CHLR</name>